<accession>A0ABW2R5Q2</accession>
<dbReference type="Gene3D" id="3.10.450.50">
    <property type="match status" value="1"/>
</dbReference>
<name>A0ABW2R5Q2_9NEIS</name>
<reference evidence="2" key="1">
    <citation type="journal article" date="2019" name="Int. J. Syst. Evol. Microbiol.">
        <title>The Global Catalogue of Microorganisms (GCM) 10K type strain sequencing project: providing services to taxonomists for standard genome sequencing and annotation.</title>
        <authorList>
            <consortium name="The Broad Institute Genomics Platform"/>
            <consortium name="The Broad Institute Genome Sequencing Center for Infectious Disease"/>
            <person name="Wu L."/>
            <person name="Ma J."/>
        </authorList>
    </citation>
    <scope>NUCLEOTIDE SEQUENCE [LARGE SCALE GENOMIC DNA]</scope>
    <source>
        <strain evidence="2">CCUG 62945</strain>
    </source>
</reference>
<dbReference type="EMBL" id="JBHTBQ010000033">
    <property type="protein sequence ID" value="MFC7421380.1"/>
    <property type="molecule type" value="Genomic_DNA"/>
</dbReference>
<sequence>MKIAQSDEIRELAKTYIEALHQHNIPLLSSLFHLDAALSGFMDGQYDHVPIARWIDQVKQMPIQHKAQSESEILRVDGSNEYIASVKLTHTFQGIHFLNDLSLVKENERWLIIHKNFSGVYKL</sequence>
<dbReference type="Proteomes" id="UP001596473">
    <property type="component" value="Unassembled WGS sequence"/>
</dbReference>
<dbReference type="InterPro" id="IPR032710">
    <property type="entry name" value="NTF2-like_dom_sf"/>
</dbReference>
<dbReference type="InterPro" id="IPR039437">
    <property type="entry name" value="FrzH/put_lumazine-bd"/>
</dbReference>
<protein>
    <submittedName>
        <fullName evidence="1">Nuclear transport factor 2 family protein</fullName>
    </submittedName>
</protein>
<proteinExistence type="predicted"/>
<evidence type="ECO:0000313" key="1">
    <source>
        <dbReference type="EMBL" id="MFC7421380.1"/>
    </source>
</evidence>
<dbReference type="Pfam" id="PF12893">
    <property type="entry name" value="Lumazine_bd_2"/>
    <property type="match status" value="1"/>
</dbReference>
<comment type="caution">
    <text evidence="1">The sequence shown here is derived from an EMBL/GenBank/DDBJ whole genome shotgun (WGS) entry which is preliminary data.</text>
</comment>
<keyword evidence="2" id="KW-1185">Reference proteome</keyword>
<dbReference type="SUPFAM" id="SSF54427">
    <property type="entry name" value="NTF2-like"/>
    <property type="match status" value="1"/>
</dbReference>
<evidence type="ECO:0000313" key="2">
    <source>
        <dbReference type="Proteomes" id="UP001596473"/>
    </source>
</evidence>
<gene>
    <name evidence="1" type="ORF">ACFQNF_16060</name>
</gene>
<dbReference type="RefSeq" id="WP_380188937.1">
    <property type="nucleotide sequence ID" value="NZ_JBHTBQ010000033.1"/>
</dbReference>
<organism evidence="1 2">
    <name type="scientific">Iodobacter arcticus</name>
    <dbReference type="NCBI Taxonomy" id="590593"/>
    <lineage>
        <taxon>Bacteria</taxon>
        <taxon>Pseudomonadati</taxon>
        <taxon>Pseudomonadota</taxon>
        <taxon>Betaproteobacteria</taxon>
        <taxon>Neisseriales</taxon>
        <taxon>Chitinibacteraceae</taxon>
        <taxon>Iodobacter</taxon>
    </lineage>
</organism>